<feature type="domain" description="C2H2-type" evidence="8">
    <location>
        <begin position="44"/>
        <end position="72"/>
    </location>
</feature>
<feature type="compositionally biased region" description="Basic and acidic residues" evidence="7">
    <location>
        <begin position="96"/>
        <end position="110"/>
    </location>
</feature>
<dbReference type="SMART" id="SM00490">
    <property type="entry name" value="HELICc"/>
    <property type="match status" value="1"/>
</dbReference>
<dbReference type="OrthoDB" id="2507344at2759"/>
<evidence type="ECO:0000256" key="1">
    <source>
        <dbReference type="ARBA" id="ARBA00005446"/>
    </source>
</evidence>
<dbReference type="PANTHER" id="PTHR13710">
    <property type="entry name" value="DNA HELICASE RECQ FAMILY MEMBER"/>
    <property type="match status" value="1"/>
</dbReference>
<feature type="domain" description="Helicase C-terminal" evidence="10">
    <location>
        <begin position="1266"/>
        <end position="1418"/>
    </location>
</feature>
<dbReference type="InterPro" id="IPR027417">
    <property type="entry name" value="P-loop_NTPase"/>
</dbReference>
<sequence>MDYCAHCGDEATRNHDRRVHPEEVTIKPNETQVYIIKRTASFHYKCPFCDETHKREIDIRAHVSQAHAGSHTHQTMRQQLPNVADSYPLPAKRSKDHADDEAVTPKRPRLDTSSAILMTTLPPSSPFSCATSEPPSDSTLVPLSPLFQSHLGKQPPTPQIVDLPTKRAPQSRRRNVVKEFTLQQAGIYFHQPTRLFLCVECSTAVPAEHIPTHVNDSCPRPVVYDRELLHSKLGALDANQDLVFPVEGLDSPIPLLPIIKGWRCEIPGACFGHVFGAETTKNDHQNRQHPGAQASFSVVQCQQVFKARNRTRYVMIKPATDPTAVVPPNSMTSWREIKKKLEVEGALTTPDDRMVTHTQLSPLENVTKWHLTLPGAHLSSTRDYSREPQPEQAPSTYIRIFAAFKAYIVQIVAPVVELKSNTMLLHLINSPDKGTCERHPFRLPQNHSTVSHYAYIFSCMMTFVVRAVDKPIPGFPVTTTDAQLLNIRQLLTTEVPEDLEHAPPPFWEQLHTLCWSLFTSIPVSAAFNELDIPLTRFLIAYHLRDDLSSRFKAATHICHNMIAIQWCWRAMALYECKKLAPKHTEGEIGVYESISRYITEGGHSPFAVLRCHIHPITAISMQEPSLPLFLMGADMETFSFKSHPFTMSSFKDFAVGLVSSSESLLLSILDGLDITDLDARIHTALSLDNSDGWFKDTLRDEEYGYSFITDKRNDFARYQDLLMDHLCRNDSTTYAVHTPDGIQFKPNALLSFIDDVDDLVEHLYASLNFTWAGAARGTEIEDIRYKNGHAPRNLYFTNGVLTFVTFYNKTQHNTGRPSMIPRAVPPRLARLFIILLAVIYPCTKYVASIQSTKAHAALYSSCIFVHRARPLNTERMTDILRRFTQEYFIFPLGVRDCRHLMKFVLKHAVGLALQEDPGDTPSLYRILDGLWGHSAKVSQTYYAVEEDTFSHIDAKDVTKAQIFSLAYHEWLGIGYDHLPANLRIQHIDPDKVQNPAPVAKIDTTSFTKSLNATIPIIGDALQSTVFDAIQTYMDMQGIQPRRSQPTSPNICTSSQVVVHPTRQRALERLYGSSEPRFTSPQQGELFELVMQNTRHVLGILPTGGGKSLMFYAPPLLETEGITIVISPFAALAHQQFQEAKRYGIDVVQWPSSQIDCSTVRLLVVHAEQLLHGQLDAWLTRASRLGLIKRIIFDEAHKILISSGYRDCYSKVKEFMDLGVTIIFLTATIYRRSIPTLAKVFEIDTLEVVAAPTMRTNIRYQVDTYDDQQILLLTLKEEYVRAYEVAEARDRFLIYCHSYGECDRIAKELGLPVYKAKYTNDPEADAETRRQIQQAWVRGEPQGLVATTGFGTGINYPYVTYVFVVNPYDMVSVTQQTGRAGRIGPAARAMIMAYRPMLRKLQSDAGPDHAGKLQLHKLFTTNTCRRLTLGNFDDEAHSCHSLSGSTLCDYCENLEHLPPVPPCYVYPHHMSANVNTNSGAEQPSSSGTRQQGPHSLTSNSASSETARGTGYTDIDNGSQSSSGTQSFFDKHCARPVNPLFTATPSASATAPPRPKGHHQGLAFNQAEGEAKRLFEQRRADSLEQLCDLKYRCLICQVFGRNPCGFESVLQCPVTVLGYKCQYQHEGRLLSTIHDEDYKPLLKRFDPASKVCWICYYPFSYKKHTKNDATCQEQKDILSPIAWALFCLPIVLSPAAGQSLQEKILTSAGITDPVFETVEGYSKWLVKQHQSVQNSSNLVEICIAFADLYRAKDWP</sequence>
<dbReference type="InterPro" id="IPR013087">
    <property type="entry name" value="Znf_C2H2_type"/>
</dbReference>
<keyword evidence="6" id="KW-0863">Zinc-finger</keyword>
<dbReference type="GO" id="GO:0000724">
    <property type="term" value="P:double-strand break repair via homologous recombination"/>
    <property type="evidence" value="ECO:0007669"/>
    <property type="project" value="TreeGrafter"/>
</dbReference>
<dbReference type="EMBL" id="JACETU010000006">
    <property type="protein sequence ID" value="KAF7426830.1"/>
    <property type="molecule type" value="Genomic_DNA"/>
</dbReference>
<evidence type="ECO:0000256" key="3">
    <source>
        <dbReference type="ARBA" id="ARBA00022840"/>
    </source>
</evidence>
<evidence type="ECO:0000256" key="7">
    <source>
        <dbReference type="SAM" id="MobiDB-lite"/>
    </source>
</evidence>
<dbReference type="PROSITE" id="PS50157">
    <property type="entry name" value="ZINC_FINGER_C2H2_2"/>
    <property type="match status" value="1"/>
</dbReference>
<dbReference type="GO" id="GO:0005524">
    <property type="term" value="F:ATP binding"/>
    <property type="evidence" value="ECO:0007669"/>
    <property type="project" value="UniProtKB-KW"/>
</dbReference>
<gene>
    <name evidence="11" type="ORF">PC9H_009199</name>
</gene>
<dbReference type="PANTHER" id="PTHR13710:SF154">
    <property type="entry name" value="RECQ HELICASE, PUTATIVE (AFU_ORTHOLOGUE AFUA_6G14720)-RELATED"/>
    <property type="match status" value="1"/>
</dbReference>
<feature type="region of interest" description="Disordered" evidence="7">
    <location>
        <begin position="85"/>
        <end position="112"/>
    </location>
</feature>
<proteinExistence type="inferred from homology"/>
<evidence type="ECO:0000259" key="10">
    <source>
        <dbReference type="PROSITE" id="PS51194"/>
    </source>
</evidence>
<organism evidence="11 12">
    <name type="scientific">Pleurotus ostreatus</name>
    <name type="common">Oyster mushroom</name>
    <name type="synonym">White-rot fungus</name>
    <dbReference type="NCBI Taxonomy" id="5322"/>
    <lineage>
        <taxon>Eukaryota</taxon>
        <taxon>Fungi</taxon>
        <taxon>Dikarya</taxon>
        <taxon>Basidiomycota</taxon>
        <taxon>Agaricomycotina</taxon>
        <taxon>Agaricomycetes</taxon>
        <taxon>Agaricomycetidae</taxon>
        <taxon>Agaricales</taxon>
        <taxon>Pleurotineae</taxon>
        <taxon>Pleurotaceae</taxon>
        <taxon>Pleurotus</taxon>
    </lineage>
</organism>
<dbReference type="GO" id="GO:0043138">
    <property type="term" value="F:3'-5' DNA helicase activity"/>
    <property type="evidence" value="ECO:0007669"/>
    <property type="project" value="UniProtKB-EC"/>
</dbReference>
<evidence type="ECO:0000313" key="12">
    <source>
        <dbReference type="Proteomes" id="UP000623687"/>
    </source>
</evidence>
<reference evidence="11" key="1">
    <citation type="submission" date="2019-07" db="EMBL/GenBank/DDBJ databases">
        <authorList>
            <person name="Palmer J.M."/>
        </authorList>
    </citation>
    <scope>NUCLEOTIDE SEQUENCE</scope>
    <source>
        <strain evidence="11">PC9</strain>
    </source>
</reference>
<dbReference type="GO" id="GO:0009378">
    <property type="term" value="F:four-way junction helicase activity"/>
    <property type="evidence" value="ECO:0007669"/>
    <property type="project" value="TreeGrafter"/>
</dbReference>
<protein>
    <recommendedName>
        <fullName evidence="5">DNA 3'-5' helicase</fullName>
        <ecNumber evidence="5">5.6.2.4</ecNumber>
    </recommendedName>
</protein>
<dbReference type="GO" id="GO:0005737">
    <property type="term" value="C:cytoplasm"/>
    <property type="evidence" value="ECO:0007669"/>
    <property type="project" value="TreeGrafter"/>
</dbReference>
<dbReference type="GO" id="GO:0005694">
    <property type="term" value="C:chromosome"/>
    <property type="evidence" value="ECO:0007669"/>
    <property type="project" value="TreeGrafter"/>
</dbReference>
<dbReference type="EC" id="5.6.2.4" evidence="5"/>
<dbReference type="Pfam" id="PF00270">
    <property type="entry name" value="DEAD"/>
    <property type="match status" value="1"/>
</dbReference>
<keyword evidence="2" id="KW-0547">Nucleotide-binding</keyword>
<evidence type="ECO:0000256" key="5">
    <source>
        <dbReference type="ARBA" id="ARBA00034808"/>
    </source>
</evidence>
<feature type="domain" description="Helicase ATP-binding" evidence="9">
    <location>
        <begin position="1087"/>
        <end position="1246"/>
    </location>
</feature>
<name>A0A8H6ZQ90_PLEOS</name>
<keyword evidence="12" id="KW-1185">Reference proteome</keyword>
<evidence type="ECO:0000256" key="2">
    <source>
        <dbReference type="ARBA" id="ARBA00022741"/>
    </source>
</evidence>
<keyword evidence="3" id="KW-0067">ATP-binding</keyword>
<keyword evidence="6" id="KW-0479">Metal-binding</keyword>
<dbReference type="SMART" id="SM00487">
    <property type="entry name" value="DEXDc"/>
    <property type="match status" value="1"/>
</dbReference>
<evidence type="ECO:0000256" key="4">
    <source>
        <dbReference type="ARBA" id="ARBA00034617"/>
    </source>
</evidence>
<dbReference type="GO" id="GO:0003676">
    <property type="term" value="F:nucleic acid binding"/>
    <property type="evidence" value="ECO:0007669"/>
    <property type="project" value="InterPro"/>
</dbReference>
<evidence type="ECO:0000256" key="6">
    <source>
        <dbReference type="PROSITE-ProRule" id="PRU00042"/>
    </source>
</evidence>
<dbReference type="GO" id="GO:0008270">
    <property type="term" value="F:zinc ion binding"/>
    <property type="evidence" value="ECO:0007669"/>
    <property type="project" value="UniProtKB-KW"/>
</dbReference>
<comment type="similarity">
    <text evidence="1">Belongs to the helicase family. RecQ subfamily.</text>
</comment>
<feature type="compositionally biased region" description="Polar residues" evidence="7">
    <location>
        <begin position="1473"/>
        <end position="1505"/>
    </location>
</feature>
<dbReference type="Gene3D" id="3.40.50.300">
    <property type="entry name" value="P-loop containing nucleotide triphosphate hydrolases"/>
    <property type="match status" value="2"/>
</dbReference>
<comment type="catalytic activity">
    <reaction evidence="4">
        <text>Couples ATP hydrolysis with the unwinding of duplex DNA by translocating in the 3'-5' direction.</text>
        <dbReference type="EC" id="5.6.2.4"/>
    </reaction>
</comment>
<dbReference type="Proteomes" id="UP000623687">
    <property type="component" value="Unassembled WGS sequence"/>
</dbReference>
<dbReference type="PROSITE" id="PS51194">
    <property type="entry name" value="HELICASE_CTER"/>
    <property type="match status" value="1"/>
</dbReference>
<dbReference type="SUPFAM" id="SSF52540">
    <property type="entry name" value="P-loop containing nucleoside triphosphate hydrolases"/>
    <property type="match status" value="1"/>
</dbReference>
<keyword evidence="6" id="KW-0862">Zinc</keyword>
<evidence type="ECO:0000259" key="8">
    <source>
        <dbReference type="PROSITE" id="PS50157"/>
    </source>
</evidence>
<dbReference type="InterPro" id="IPR001650">
    <property type="entry name" value="Helicase_C-like"/>
</dbReference>
<evidence type="ECO:0000259" key="9">
    <source>
        <dbReference type="PROSITE" id="PS51192"/>
    </source>
</evidence>
<dbReference type="VEuPathDB" id="FungiDB:PC9H_009199"/>
<feature type="region of interest" description="Disordered" evidence="7">
    <location>
        <begin position="1473"/>
        <end position="1525"/>
    </location>
</feature>
<dbReference type="GeneID" id="59379017"/>
<dbReference type="RefSeq" id="XP_036630134.1">
    <property type="nucleotide sequence ID" value="XM_036778706.1"/>
</dbReference>
<evidence type="ECO:0000313" key="11">
    <source>
        <dbReference type="EMBL" id="KAF7426830.1"/>
    </source>
</evidence>
<dbReference type="PROSITE" id="PS51192">
    <property type="entry name" value="HELICASE_ATP_BIND_1"/>
    <property type="match status" value="1"/>
</dbReference>
<dbReference type="InterPro" id="IPR011545">
    <property type="entry name" value="DEAD/DEAH_box_helicase_dom"/>
</dbReference>
<feature type="compositionally biased region" description="Low complexity" evidence="7">
    <location>
        <begin position="1516"/>
        <end position="1525"/>
    </location>
</feature>
<dbReference type="Pfam" id="PF00271">
    <property type="entry name" value="Helicase_C"/>
    <property type="match status" value="1"/>
</dbReference>
<accession>A0A8H6ZQ90</accession>
<dbReference type="InterPro" id="IPR014001">
    <property type="entry name" value="Helicase_ATP-bd"/>
</dbReference>
<comment type="caution">
    <text evidence="11">The sequence shown here is derived from an EMBL/GenBank/DDBJ whole genome shotgun (WGS) entry which is preliminary data.</text>
</comment>